<dbReference type="PANTHER" id="PTHR31964:SF124">
    <property type="entry name" value="ADENINE NUCLEOTIDE ALPHA HYDROLASES-LIKE SUPERFAMILY PROTEIN"/>
    <property type="match status" value="1"/>
</dbReference>
<organism evidence="2 3">
    <name type="scientific">Aristolochia fimbriata</name>
    <name type="common">White veined hardy Dutchman's pipe vine</name>
    <dbReference type="NCBI Taxonomy" id="158543"/>
    <lineage>
        <taxon>Eukaryota</taxon>
        <taxon>Viridiplantae</taxon>
        <taxon>Streptophyta</taxon>
        <taxon>Embryophyta</taxon>
        <taxon>Tracheophyta</taxon>
        <taxon>Spermatophyta</taxon>
        <taxon>Magnoliopsida</taxon>
        <taxon>Magnoliidae</taxon>
        <taxon>Piperales</taxon>
        <taxon>Aristolochiaceae</taxon>
        <taxon>Aristolochia</taxon>
    </lineage>
</organism>
<evidence type="ECO:0000313" key="2">
    <source>
        <dbReference type="EMBL" id="KAG9445212.1"/>
    </source>
</evidence>
<dbReference type="Pfam" id="PF00582">
    <property type="entry name" value="Usp"/>
    <property type="match status" value="1"/>
</dbReference>
<evidence type="ECO:0000313" key="3">
    <source>
        <dbReference type="Proteomes" id="UP000825729"/>
    </source>
</evidence>
<proteinExistence type="predicted"/>
<dbReference type="InterPro" id="IPR006016">
    <property type="entry name" value="UspA"/>
</dbReference>
<dbReference type="EMBL" id="JAINDJ010000006">
    <property type="protein sequence ID" value="KAG9445212.1"/>
    <property type="molecule type" value="Genomic_DNA"/>
</dbReference>
<dbReference type="InterPro" id="IPR014729">
    <property type="entry name" value="Rossmann-like_a/b/a_fold"/>
</dbReference>
<dbReference type="InterPro" id="IPR006015">
    <property type="entry name" value="Universal_stress_UspA"/>
</dbReference>
<sequence>MVGKSHKKNHGPWPHQQTVTCVIHSCNCRHACVLRVSLILKGGHANPPSTTIELTKTRPLLLRRHAAPHRATAAEVDETKMKALVAIDDSDGSLYALQWALDNIFQTDEGAESSSSSLSQSGTLLLLHVQQPFQHYIYPVGPVVYATPVMVDLARKSMEENSARVIARGLESVQRRSIGLQVKVEPLIVTGDPKEMICEVAEKIHPDVVVVGSRGLTKIKRAFLGSTSDYCAHHAPCPVLIVKPPK</sequence>
<reference evidence="2 3" key="1">
    <citation type="submission" date="2021-07" db="EMBL/GenBank/DDBJ databases">
        <title>The Aristolochia fimbriata genome: insights into angiosperm evolution, floral development and chemical biosynthesis.</title>
        <authorList>
            <person name="Jiao Y."/>
        </authorList>
    </citation>
    <scope>NUCLEOTIDE SEQUENCE [LARGE SCALE GENOMIC DNA]</scope>
    <source>
        <strain evidence="2">IBCAS-2021</strain>
        <tissue evidence="2">Leaf</tissue>
    </source>
</reference>
<evidence type="ECO:0000259" key="1">
    <source>
        <dbReference type="Pfam" id="PF00582"/>
    </source>
</evidence>
<protein>
    <recommendedName>
        <fullName evidence="1">UspA domain-containing protein</fullName>
    </recommendedName>
</protein>
<accession>A0AAV7ECF7</accession>
<dbReference type="CDD" id="cd23659">
    <property type="entry name" value="USP_At3g01520-like"/>
    <property type="match status" value="1"/>
</dbReference>
<feature type="domain" description="UspA" evidence="1">
    <location>
        <begin position="82"/>
        <end position="243"/>
    </location>
</feature>
<keyword evidence="3" id="KW-1185">Reference proteome</keyword>
<dbReference type="SUPFAM" id="SSF52402">
    <property type="entry name" value="Adenine nucleotide alpha hydrolases-like"/>
    <property type="match status" value="1"/>
</dbReference>
<dbReference type="Gene3D" id="3.40.50.620">
    <property type="entry name" value="HUPs"/>
    <property type="match status" value="1"/>
</dbReference>
<name>A0AAV7ECF7_ARIFI</name>
<dbReference type="PRINTS" id="PR01438">
    <property type="entry name" value="UNVRSLSTRESS"/>
</dbReference>
<dbReference type="Proteomes" id="UP000825729">
    <property type="component" value="Unassembled WGS sequence"/>
</dbReference>
<comment type="caution">
    <text evidence="2">The sequence shown here is derived from an EMBL/GenBank/DDBJ whole genome shotgun (WGS) entry which is preliminary data.</text>
</comment>
<gene>
    <name evidence="2" type="ORF">H6P81_016552</name>
</gene>
<dbReference type="AlphaFoldDB" id="A0AAV7ECF7"/>
<dbReference type="PANTHER" id="PTHR31964">
    <property type="entry name" value="ADENINE NUCLEOTIDE ALPHA HYDROLASES-LIKE SUPERFAMILY PROTEIN"/>
    <property type="match status" value="1"/>
</dbReference>